<protein>
    <submittedName>
        <fullName evidence="1">Uncharacterized protein</fullName>
    </submittedName>
</protein>
<sequence length="258" mass="28634">MLTFEFCTRGGRVFCGILKTIVIGFMISSHSLCAFYNACNDGSRLLGSEISPQLLVHPTVRHLLSERIESFTSYGRYSKSAMEGAGSLEATSDSFARKRQKLVKEREANRALKGRLEAERLQVYKRAIVLSTVRKIEISEDVHTPNPTRLTIKVEALEKSLEYKVGREAAPFAAKLLDHVARSASKLPMKAWASSSSTYIVSLAHSTKRQAGWAALLTKKVAAEDGVLVTELEQVKAANRDLRATNETLRVELTDTKF</sequence>
<accession>A0A803P1P2</accession>
<dbReference type="Proteomes" id="UP000596661">
    <property type="component" value="Chromosome 2"/>
</dbReference>
<dbReference type="AlphaFoldDB" id="A0A803P1P2"/>
<evidence type="ECO:0000313" key="1">
    <source>
        <dbReference type="EnsemblPlants" id="cds.evm.model.02.579"/>
    </source>
</evidence>
<dbReference type="Gramene" id="evm.model.02.579">
    <property type="protein sequence ID" value="cds.evm.model.02.579"/>
    <property type="gene ID" value="evm.TU.02.579"/>
</dbReference>
<dbReference type="EnsemblPlants" id="evm.model.02.579">
    <property type="protein sequence ID" value="cds.evm.model.02.579"/>
    <property type="gene ID" value="evm.TU.02.579"/>
</dbReference>
<evidence type="ECO:0000313" key="2">
    <source>
        <dbReference type="Proteomes" id="UP000596661"/>
    </source>
</evidence>
<reference evidence="1" key="2">
    <citation type="submission" date="2021-03" db="UniProtKB">
        <authorList>
            <consortium name="EnsemblPlants"/>
        </authorList>
    </citation>
    <scope>IDENTIFICATION</scope>
</reference>
<organism evidence="1 2">
    <name type="scientific">Cannabis sativa</name>
    <name type="common">Hemp</name>
    <name type="synonym">Marijuana</name>
    <dbReference type="NCBI Taxonomy" id="3483"/>
    <lineage>
        <taxon>Eukaryota</taxon>
        <taxon>Viridiplantae</taxon>
        <taxon>Streptophyta</taxon>
        <taxon>Embryophyta</taxon>
        <taxon>Tracheophyta</taxon>
        <taxon>Spermatophyta</taxon>
        <taxon>Magnoliopsida</taxon>
        <taxon>eudicotyledons</taxon>
        <taxon>Gunneridae</taxon>
        <taxon>Pentapetalae</taxon>
        <taxon>rosids</taxon>
        <taxon>fabids</taxon>
        <taxon>Rosales</taxon>
        <taxon>Cannabaceae</taxon>
        <taxon>Cannabis</taxon>
    </lineage>
</organism>
<dbReference type="EMBL" id="UZAU01000120">
    <property type="status" value="NOT_ANNOTATED_CDS"/>
    <property type="molecule type" value="Genomic_DNA"/>
</dbReference>
<name>A0A803P1P2_CANSA</name>
<proteinExistence type="predicted"/>
<reference evidence="1" key="1">
    <citation type="submission" date="2018-11" db="EMBL/GenBank/DDBJ databases">
        <authorList>
            <person name="Grassa J C."/>
        </authorList>
    </citation>
    <scope>NUCLEOTIDE SEQUENCE [LARGE SCALE GENOMIC DNA]</scope>
</reference>
<keyword evidence="2" id="KW-1185">Reference proteome</keyword>